<dbReference type="InterPro" id="IPR029058">
    <property type="entry name" value="AB_hydrolase_fold"/>
</dbReference>
<gene>
    <name evidence="2" type="ORF">AS888_17395</name>
</gene>
<feature type="region of interest" description="Disordered" evidence="1">
    <location>
        <begin position="1"/>
        <end position="22"/>
    </location>
</feature>
<dbReference type="EMBL" id="LNNH01000012">
    <property type="protein sequence ID" value="KWW21500.1"/>
    <property type="molecule type" value="Genomic_DNA"/>
</dbReference>
<evidence type="ECO:0000313" key="2">
    <source>
        <dbReference type="EMBL" id="KWW21500.1"/>
    </source>
</evidence>
<keyword evidence="3" id="KW-1185">Reference proteome</keyword>
<comment type="caution">
    <text evidence="2">The sequence shown here is derived from an EMBL/GenBank/DDBJ whole genome shotgun (WGS) entry which is preliminary data.</text>
</comment>
<reference evidence="2 3" key="1">
    <citation type="submission" date="2015-11" db="EMBL/GenBank/DDBJ databases">
        <title>Genome Sequence of Bacillus simplex strain VanAntwerpen2.</title>
        <authorList>
            <person name="Couger M.B."/>
        </authorList>
    </citation>
    <scope>NUCLEOTIDE SEQUENCE [LARGE SCALE GENOMIC DNA]</scope>
    <source>
        <strain evidence="2 3">VanAntwerpen02</strain>
    </source>
</reference>
<evidence type="ECO:0000313" key="3">
    <source>
        <dbReference type="Proteomes" id="UP000064189"/>
    </source>
</evidence>
<organism evidence="2 3">
    <name type="scientific">Peribacillus simplex</name>
    <dbReference type="NCBI Taxonomy" id="1478"/>
    <lineage>
        <taxon>Bacteria</taxon>
        <taxon>Bacillati</taxon>
        <taxon>Bacillota</taxon>
        <taxon>Bacilli</taxon>
        <taxon>Bacillales</taxon>
        <taxon>Bacillaceae</taxon>
        <taxon>Peribacillus</taxon>
    </lineage>
</organism>
<evidence type="ECO:0000256" key="1">
    <source>
        <dbReference type="SAM" id="MobiDB-lite"/>
    </source>
</evidence>
<dbReference type="Gene3D" id="3.40.50.1820">
    <property type="entry name" value="alpha/beta hydrolase"/>
    <property type="match status" value="1"/>
</dbReference>
<dbReference type="Proteomes" id="UP000064189">
    <property type="component" value="Unassembled WGS sequence"/>
</dbReference>
<accession>A0A109N118</accession>
<evidence type="ECO:0008006" key="4">
    <source>
        <dbReference type="Google" id="ProtNLM"/>
    </source>
</evidence>
<dbReference type="SUPFAM" id="SSF53474">
    <property type="entry name" value="alpha/beta-Hydrolases"/>
    <property type="match status" value="1"/>
</dbReference>
<proteinExistence type="predicted"/>
<protein>
    <recommendedName>
        <fullName evidence="4">Lipase</fullName>
    </recommendedName>
</protein>
<dbReference type="AlphaFoldDB" id="A0A109N118"/>
<sequence length="510" mass="56417">MAKPDMTSAGKLKPPSETFTPGDWFLGGTPPNHDKNKPPIVFVQGKNGSSTSWYGETDYHGVNDMYTKAYEAGYQTVFVQLHDSAGNGSASQYDNGRLLASMLKDISKHFDGEKVNIIAHSKGGPDTQAALVHYGAHQYVGRVITLASPHHGSNLADLAYSWYAGWLGSLLGQKDDGTYSLQVGKMAEFRSVTDNHINSRKNMYFTVAGMNRGPALTALSLGGEYLSSYGENDGLVNVWSSKIPYAKHLFTDSNLDHDNIRMGASVFSRIEPYLRRTSIAFVPDMDIQHNLQGEDEPITSAFSQTVFGGDLQQNAWNEHSFHVDEAVPGVITIYTASKDVEIEVVSPSNERHSLSPIAHTAKNETSFFKGAAIQTFKKSKLEMGTWRVRMKTKSLLDAYLLTAQFNERDPITLSMPGKVKQKDAEFFIKKPLNGKKEQVLTTFKVHLIDEFGKEISPTTSMHIKGNENFSGTLPEVPKSGVYNVTIDVKEKGADGTERIRTLIRSIYIEK</sequence>
<name>A0A109N118_9BACI</name>
<dbReference type="RefSeq" id="WP_061141848.1">
    <property type="nucleotide sequence ID" value="NZ_LNNH01000012.1"/>
</dbReference>